<dbReference type="Proteomes" id="UP000183104">
    <property type="component" value="Unassembled WGS sequence"/>
</dbReference>
<organism evidence="2 3">
    <name type="scientific">Thiohalorhabdus denitrificans</name>
    <dbReference type="NCBI Taxonomy" id="381306"/>
    <lineage>
        <taxon>Bacteria</taxon>
        <taxon>Pseudomonadati</taxon>
        <taxon>Pseudomonadota</taxon>
        <taxon>Gammaproteobacteria</taxon>
        <taxon>Thiohalorhabdales</taxon>
        <taxon>Thiohalorhabdaceae</taxon>
        <taxon>Thiohalorhabdus</taxon>
    </lineage>
</organism>
<feature type="region of interest" description="Disordered" evidence="1">
    <location>
        <begin position="228"/>
        <end position="257"/>
    </location>
</feature>
<evidence type="ECO:0000313" key="2">
    <source>
        <dbReference type="EMBL" id="SCX85046.1"/>
    </source>
</evidence>
<evidence type="ECO:0000256" key="1">
    <source>
        <dbReference type="SAM" id="MobiDB-lite"/>
    </source>
</evidence>
<dbReference type="SUPFAM" id="SSF53067">
    <property type="entry name" value="Actin-like ATPase domain"/>
    <property type="match status" value="1"/>
</dbReference>
<sequence length="357" mass="39045">MPIFKKKRRCEGLSVAVDVRQDALLLAALRGGGSVPLSASLSRIPLQGTGRPGPERLTQLLAPFVERLGLRGCPAVSLLYRPQFHLILTDAPDRVEEADLPAAMRWRVRDLLDFPADEAVVDVLPIPVRELPGEGAPVFVVAARQETVRSRVTACREAGLELRDVDIPDMAHRNLALLLPREESPGTCLVILNPESPLITISRDGELIFSRLLGVDVREELGALSLAGEEATEAEGDGGLHFEEGPSEGERESRQEALTGYAERLALEIQRSLDYYDSRFREAGVQRIHLAGEGALVEGLVERLEEVLGRGFRFLDPRDLMDISMDSEPESDPGEVRAQEAIYALGAALRLQGTEAP</sequence>
<reference evidence="3" key="1">
    <citation type="submission" date="2016-10" db="EMBL/GenBank/DDBJ databases">
        <authorList>
            <person name="Varghese N."/>
        </authorList>
    </citation>
    <scope>NUCLEOTIDE SEQUENCE [LARGE SCALE GENOMIC DNA]</scope>
    <source>
        <strain evidence="3">HL 19</strain>
    </source>
</reference>
<dbReference type="STRING" id="381306.AN478_08670"/>
<dbReference type="EMBL" id="FMUN01000001">
    <property type="protein sequence ID" value="SCX85046.1"/>
    <property type="molecule type" value="Genomic_DNA"/>
</dbReference>
<accession>A0A0P9CU54</accession>
<name>A0A0P9CU54_9GAMM</name>
<feature type="compositionally biased region" description="Basic and acidic residues" evidence="1">
    <location>
        <begin position="238"/>
        <end position="255"/>
    </location>
</feature>
<dbReference type="InterPro" id="IPR005883">
    <property type="entry name" value="PilM"/>
</dbReference>
<dbReference type="RefSeq" id="WP_054966211.1">
    <property type="nucleotide sequence ID" value="NZ_FMUN01000001.1"/>
</dbReference>
<dbReference type="OrthoDB" id="5296002at2"/>
<proteinExistence type="predicted"/>
<dbReference type="AlphaFoldDB" id="A0A0P9CU54"/>
<dbReference type="PANTHER" id="PTHR32432">
    <property type="entry name" value="CELL DIVISION PROTEIN FTSA-RELATED"/>
    <property type="match status" value="1"/>
</dbReference>
<dbReference type="Gene3D" id="3.30.420.40">
    <property type="match status" value="2"/>
</dbReference>
<protein>
    <submittedName>
        <fullName evidence="2">MSHA biogenesis protein MshI</fullName>
    </submittedName>
</protein>
<dbReference type="Pfam" id="PF11104">
    <property type="entry name" value="PilM_2"/>
    <property type="match status" value="1"/>
</dbReference>
<gene>
    <name evidence="2" type="ORF">SAMN05661077_0671</name>
</gene>
<dbReference type="InterPro" id="IPR043129">
    <property type="entry name" value="ATPase_NBD"/>
</dbReference>
<dbReference type="Gene3D" id="3.30.1490.300">
    <property type="match status" value="1"/>
</dbReference>
<keyword evidence="3" id="KW-1185">Reference proteome</keyword>
<evidence type="ECO:0000313" key="3">
    <source>
        <dbReference type="Proteomes" id="UP000183104"/>
    </source>
</evidence>
<dbReference type="PANTHER" id="PTHR32432:SF3">
    <property type="entry name" value="ETHANOLAMINE UTILIZATION PROTEIN EUTJ"/>
    <property type="match status" value="1"/>
</dbReference>
<dbReference type="InterPro" id="IPR050696">
    <property type="entry name" value="FtsA/MreB"/>
</dbReference>